<dbReference type="AlphaFoldDB" id="A0A9Q0KGG6"/>
<organism evidence="2 3">
    <name type="scientific">Protea cynaroides</name>
    <dbReference type="NCBI Taxonomy" id="273540"/>
    <lineage>
        <taxon>Eukaryota</taxon>
        <taxon>Viridiplantae</taxon>
        <taxon>Streptophyta</taxon>
        <taxon>Embryophyta</taxon>
        <taxon>Tracheophyta</taxon>
        <taxon>Spermatophyta</taxon>
        <taxon>Magnoliopsida</taxon>
        <taxon>Proteales</taxon>
        <taxon>Proteaceae</taxon>
        <taxon>Protea</taxon>
    </lineage>
</organism>
<feature type="compositionally biased region" description="Basic and acidic residues" evidence="1">
    <location>
        <begin position="34"/>
        <end position="51"/>
    </location>
</feature>
<accession>A0A9Q0KGG6</accession>
<gene>
    <name evidence="2" type="ORF">NE237_003181</name>
</gene>
<feature type="region of interest" description="Disordered" evidence="1">
    <location>
        <begin position="1"/>
        <end position="90"/>
    </location>
</feature>
<dbReference type="EMBL" id="JAMYWD010000005">
    <property type="protein sequence ID" value="KAJ4970082.1"/>
    <property type="molecule type" value="Genomic_DNA"/>
</dbReference>
<feature type="compositionally biased region" description="Basic and acidic residues" evidence="1">
    <location>
        <begin position="1"/>
        <end position="27"/>
    </location>
</feature>
<keyword evidence="3" id="KW-1185">Reference proteome</keyword>
<comment type="caution">
    <text evidence="2">The sequence shown here is derived from an EMBL/GenBank/DDBJ whole genome shotgun (WGS) entry which is preliminary data.</text>
</comment>
<evidence type="ECO:0000313" key="3">
    <source>
        <dbReference type="Proteomes" id="UP001141806"/>
    </source>
</evidence>
<evidence type="ECO:0000256" key="1">
    <source>
        <dbReference type="SAM" id="MobiDB-lite"/>
    </source>
</evidence>
<reference evidence="2" key="1">
    <citation type="journal article" date="2023" name="Plant J.">
        <title>The genome of the king protea, Protea cynaroides.</title>
        <authorList>
            <person name="Chang J."/>
            <person name="Duong T.A."/>
            <person name="Schoeman C."/>
            <person name="Ma X."/>
            <person name="Roodt D."/>
            <person name="Barker N."/>
            <person name="Li Z."/>
            <person name="Van de Peer Y."/>
            <person name="Mizrachi E."/>
        </authorList>
    </citation>
    <scope>NUCLEOTIDE SEQUENCE</scope>
    <source>
        <tissue evidence="2">Young leaves</tissue>
    </source>
</reference>
<proteinExistence type="predicted"/>
<name>A0A9Q0KGG6_9MAGN</name>
<evidence type="ECO:0000313" key="2">
    <source>
        <dbReference type="EMBL" id="KAJ4970082.1"/>
    </source>
</evidence>
<protein>
    <submittedName>
        <fullName evidence="2">Uncharacterized protein</fullName>
    </submittedName>
</protein>
<sequence>MKEIDTETGRSARSVEDGPDGIKKDQMMEEVEEGGVREGKNNTEEEKKGGFIDHLISTLPASLGGPLSPKSSRQVDEEEEEAKGEAVESITANGGDGIINNFISSFLNPRVEAGGGEAETTEAKEVKKEEGGGLINNLVSHLPVSLPDDAVPAADEVAILIHSIIHD</sequence>
<dbReference type="Proteomes" id="UP001141806">
    <property type="component" value="Unassembled WGS sequence"/>
</dbReference>